<name>A0ACC1T4I1_9APHY</name>
<gene>
    <name evidence="1" type="ORF">NM688_g3952</name>
</gene>
<accession>A0ACC1T4I1</accession>
<dbReference type="EMBL" id="JANHOG010000613">
    <property type="protein sequence ID" value="KAJ3552817.1"/>
    <property type="molecule type" value="Genomic_DNA"/>
</dbReference>
<reference evidence="1" key="1">
    <citation type="submission" date="2022-07" db="EMBL/GenBank/DDBJ databases">
        <title>Genome Sequence of Phlebia brevispora.</title>
        <authorList>
            <person name="Buettner E."/>
        </authorList>
    </citation>
    <scope>NUCLEOTIDE SEQUENCE</scope>
    <source>
        <strain evidence="1">MPL23</strain>
    </source>
</reference>
<keyword evidence="2" id="KW-1185">Reference proteome</keyword>
<evidence type="ECO:0000313" key="1">
    <source>
        <dbReference type="EMBL" id="KAJ3552817.1"/>
    </source>
</evidence>
<dbReference type="Proteomes" id="UP001148662">
    <property type="component" value="Unassembled WGS sequence"/>
</dbReference>
<proteinExistence type="predicted"/>
<evidence type="ECO:0000313" key="2">
    <source>
        <dbReference type="Proteomes" id="UP001148662"/>
    </source>
</evidence>
<protein>
    <submittedName>
        <fullName evidence="1">Uncharacterized protein</fullName>
    </submittedName>
</protein>
<organism evidence="1 2">
    <name type="scientific">Phlebia brevispora</name>
    <dbReference type="NCBI Taxonomy" id="194682"/>
    <lineage>
        <taxon>Eukaryota</taxon>
        <taxon>Fungi</taxon>
        <taxon>Dikarya</taxon>
        <taxon>Basidiomycota</taxon>
        <taxon>Agaricomycotina</taxon>
        <taxon>Agaricomycetes</taxon>
        <taxon>Polyporales</taxon>
        <taxon>Meruliaceae</taxon>
        <taxon>Phlebia</taxon>
    </lineage>
</organism>
<sequence length="513" mass="57873">MDAFWTGWSVPRSCAIIPYAAGSHCDVFVLIEQRTAGTLNSGYNMPAHQAWVANNEQYAANFGEKSKLPLPPAKKVAIVTCMDARINVYAELGVNEGDAHIIRNAGGSAKDALRSIIISQRLLGTREIAVFHHTDCGMLTFTTPQLRKLVKDSDPSNPSLHAVDEIDFLEFHELDKSIKEDVEYLKTSPLVLKETVITGWVYEVGTGKVLTMPTTLYYTVLDPARRLGAMSAAQSDLVVEQSHVHTGVDTPRHLAAPGSALGALHIPTDKPLIAVDMDDVLSQTNRVVAEWHNDTYGTRITLDDFYYYYYWKNPGWGTPEETFKKVEDFYQTDRLDRALPIEGAREGLLKLRELGFRMVVVTARQRRELERSMRWIETHFAGIFEDMICTGQSQETLAEEHEVLTKLSKADVCLQLGAKFLIDDSLENALKCIKHPQPTQVLLFGNNAWNKREASYKDIKDELSFEERLKKEGGREFWKEEEVEIPAHLPLTRVPDWEGVVAWAEVALREGRI</sequence>
<comment type="caution">
    <text evidence="1">The sequence shown here is derived from an EMBL/GenBank/DDBJ whole genome shotgun (WGS) entry which is preliminary data.</text>
</comment>